<keyword evidence="2" id="KW-0732">Signal</keyword>
<dbReference type="Pfam" id="PF07715">
    <property type="entry name" value="Plug"/>
    <property type="match status" value="1"/>
</dbReference>
<name>A0ABS8PK37_9BACT</name>
<dbReference type="NCBIfam" id="TIGR04057">
    <property type="entry name" value="SusC_RagA_signa"/>
    <property type="match status" value="1"/>
</dbReference>
<dbReference type="NCBIfam" id="TIGR04056">
    <property type="entry name" value="OMP_RagA_SusC"/>
    <property type="match status" value="1"/>
</dbReference>
<dbReference type="InterPro" id="IPR008969">
    <property type="entry name" value="CarboxyPept-like_regulatory"/>
</dbReference>
<accession>A0ABS8PK37</accession>
<evidence type="ECO:0000256" key="2">
    <source>
        <dbReference type="SAM" id="SignalP"/>
    </source>
</evidence>
<dbReference type="SUPFAM" id="SSF56935">
    <property type="entry name" value="Porins"/>
    <property type="match status" value="1"/>
</dbReference>
<sequence>MKKLLMKKFTVFFFLFFTVTTAFSQNERMTIHGKISDKESGAPLSGVSISVINSAGLGTFSTKEGVYTIKVEAYHKLLFSYVGYDTVEVQITDQDNVNVLMQRSNKSVMDEIVVTGTRLEKKINVTGAITTVDMEAIRKSAPSASIVNSLAGNVPGIMAMQTSGQPGKDISNFWIRGISTFGANNSALVLIDGFERDINEVNIDDIKSISILKDASATAMYGSKGANGVVLITTKHGIVGKTNINAKVESSYNARTITPEFVDGNTYAHLINEAQITRNRAPIYSPVELELLRLGLDPDLYPNVDWSRQLLKDGAMTYNANLNLSGGGTTARYFVSGAYLDEKGMYKTDDAIRNDYNTNADYKKWTYRLNTDVNVTRTTILKLGVSGSLRKRNSPGLGDADVWGELFGYTAVRTPIYYSNGYVPAVGTGNKTNPWVAATQTGYNETWENNIQTNLTVNQDLNFITKGLRFEGSFGYDTYNSSTIERRKWPEQWRAERHRDAAGNLVFTNISGPSELQQSSSSNGSRREFLIALLTYGRTIKNDHNIGVDMRYTQEANTFTQNLGTDIKNGIAKKNLGVAGQVSYNWRNRYYANFNFGYTGSENFSPGHQFGFFPAGSVAWNIAEEGFIKDHLKWINFFKIRYSYGKAGNDNLGNNRFPYLYTIAEGLGGYEWAEYGNNKGYGGLGFTQVASPYVTWEVATKQDVGLDLSLWKDQFSMTVDAFKDERTGIYMQRNFLPGYVGLTSVPSANVGAVRSMGIDGNVTLKHDFNAVNVTLRGNITYSKNEILERDEQQSVYPYQMQKGYRVNQTRGLIALGLFKDYEDIRNSPTQTYGVYQPGDIKYKDVNGDGIINDDDIVAIGSTSTPNLIYGMAASVSWKGLDVGIRFQGAGESSFFIYGKTVYAFSEGEWGNILKGMVENRWISADISGDPATENTNAPYPRLSYNGNGNNYRNSSYWLRNGAYLRIKNVDIGYTLPKQILNKIHMSSLRVYCLGTNLLTWAPFKLWDPETTDPRGETYPLSKSVTVGLTIGL</sequence>
<keyword evidence="1" id="KW-0812">Transmembrane</keyword>
<keyword evidence="1" id="KW-0998">Cell outer membrane</keyword>
<dbReference type="InterPro" id="IPR023997">
    <property type="entry name" value="TonB-dep_OMP_SusC/RagA_CS"/>
</dbReference>
<gene>
    <name evidence="4" type="ORF">LQ567_01750</name>
</gene>
<evidence type="ECO:0000313" key="4">
    <source>
        <dbReference type="EMBL" id="MCD2421467.1"/>
    </source>
</evidence>
<dbReference type="Proteomes" id="UP001199816">
    <property type="component" value="Unassembled WGS sequence"/>
</dbReference>
<feature type="chain" id="PRO_5047370494" evidence="2">
    <location>
        <begin position="25"/>
        <end position="1032"/>
    </location>
</feature>
<comment type="caution">
    <text evidence="4">The sequence shown here is derived from an EMBL/GenBank/DDBJ whole genome shotgun (WGS) entry which is preliminary data.</text>
</comment>
<evidence type="ECO:0000313" key="5">
    <source>
        <dbReference type="Proteomes" id="UP001199816"/>
    </source>
</evidence>
<dbReference type="InterPro" id="IPR037066">
    <property type="entry name" value="Plug_dom_sf"/>
</dbReference>
<proteinExistence type="inferred from homology"/>
<dbReference type="InterPro" id="IPR012910">
    <property type="entry name" value="Plug_dom"/>
</dbReference>
<dbReference type="EMBL" id="JAJNEC010000003">
    <property type="protein sequence ID" value="MCD2421467.1"/>
    <property type="molecule type" value="Genomic_DNA"/>
</dbReference>
<protein>
    <submittedName>
        <fullName evidence="4">TonB-dependent receptor</fullName>
    </submittedName>
</protein>
<feature type="signal peptide" evidence="2">
    <location>
        <begin position="1"/>
        <end position="24"/>
    </location>
</feature>
<keyword evidence="4" id="KW-0675">Receptor</keyword>
<dbReference type="InterPro" id="IPR039426">
    <property type="entry name" value="TonB-dep_rcpt-like"/>
</dbReference>
<comment type="similarity">
    <text evidence="1">Belongs to the TonB-dependent receptor family.</text>
</comment>
<reference evidence="4 5" key="1">
    <citation type="submission" date="2021-11" db="EMBL/GenBank/DDBJ databases">
        <title>Genomic of Niabella pedocola.</title>
        <authorList>
            <person name="Wu T."/>
        </authorList>
    </citation>
    <scope>NUCLEOTIDE SEQUENCE [LARGE SCALE GENOMIC DNA]</scope>
    <source>
        <strain evidence="4 5">JCM 31011</strain>
    </source>
</reference>
<evidence type="ECO:0000259" key="3">
    <source>
        <dbReference type="Pfam" id="PF07715"/>
    </source>
</evidence>
<keyword evidence="1" id="KW-0813">Transport</keyword>
<dbReference type="InterPro" id="IPR023996">
    <property type="entry name" value="TonB-dep_OMP_SusC/RagA"/>
</dbReference>
<keyword evidence="1" id="KW-0472">Membrane</keyword>
<dbReference type="Gene3D" id="2.170.130.10">
    <property type="entry name" value="TonB-dependent receptor, plug domain"/>
    <property type="match status" value="1"/>
</dbReference>
<dbReference type="PROSITE" id="PS52016">
    <property type="entry name" value="TONB_DEPENDENT_REC_3"/>
    <property type="match status" value="1"/>
</dbReference>
<feature type="domain" description="TonB-dependent receptor plug" evidence="3">
    <location>
        <begin position="122"/>
        <end position="229"/>
    </location>
</feature>
<dbReference type="SUPFAM" id="SSF49464">
    <property type="entry name" value="Carboxypeptidase regulatory domain-like"/>
    <property type="match status" value="1"/>
</dbReference>
<organism evidence="4 5">
    <name type="scientific">Niabella pedocola</name>
    <dbReference type="NCBI Taxonomy" id="1752077"/>
    <lineage>
        <taxon>Bacteria</taxon>
        <taxon>Pseudomonadati</taxon>
        <taxon>Bacteroidota</taxon>
        <taxon>Chitinophagia</taxon>
        <taxon>Chitinophagales</taxon>
        <taxon>Chitinophagaceae</taxon>
        <taxon>Niabella</taxon>
    </lineage>
</organism>
<comment type="subcellular location">
    <subcellularLocation>
        <location evidence="1">Cell outer membrane</location>
        <topology evidence="1">Multi-pass membrane protein</topology>
    </subcellularLocation>
</comment>
<keyword evidence="1" id="KW-1134">Transmembrane beta strand</keyword>
<evidence type="ECO:0000256" key="1">
    <source>
        <dbReference type="PROSITE-ProRule" id="PRU01360"/>
    </source>
</evidence>
<keyword evidence="5" id="KW-1185">Reference proteome</keyword>
<dbReference type="PROSITE" id="PS00018">
    <property type="entry name" value="EF_HAND_1"/>
    <property type="match status" value="1"/>
</dbReference>
<dbReference type="RefSeq" id="WP_231002373.1">
    <property type="nucleotide sequence ID" value="NZ_JAJNEC010000003.1"/>
</dbReference>
<dbReference type="InterPro" id="IPR018247">
    <property type="entry name" value="EF_Hand_1_Ca_BS"/>
</dbReference>
<dbReference type="Pfam" id="PF13715">
    <property type="entry name" value="CarbopepD_reg_2"/>
    <property type="match status" value="1"/>
</dbReference>